<dbReference type="PROSITE" id="PS00941">
    <property type="entry name" value="CARBOXYLESTERASE_B_2"/>
    <property type="match status" value="1"/>
</dbReference>
<feature type="disulfide bond" evidence="15">
    <location>
        <begin position="621"/>
        <end position="641"/>
    </location>
</feature>
<dbReference type="Gene3D" id="4.10.800.10">
    <property type="entry name" value="Thyroglobulin type-1"/>
    <property type="match status" value="8"/>
</dbReference>
<dbReference type="PANTHER" id="PTHR14093">
    <property type="entry name" value="HLA CLASS II GAMMA CHAIN"/>
    <property type="match status" value="1"/>
</dbReference>
<feature type="domain" description="Thyroglobulin type-1" evidence="18">
    <location>
        <begin position="780"/>
        <end position="842"/>
    </location>
</feature>
<feature type="transmembrane region" description="Helical" evidence="17">
    <location>
        <begin position="2475"/>
        <end position="2492"/>
    </location>
</feature>
<keyword evidence="17" id="KW-1133">Transmembrane helix</keyword>
<keyword evidence="7" id="KW-0405">Iodination</keyword>
<dbReference type="GO" id="GO:0006590">
    <property type="term" value="P:thyroid hormone generation"/>
    <property type="evidence" value="ECO:0007669"/>
    <property type="project" value="TreeGrafter"/>
</dbReference>
<dbReference type="CDD" id="cd00191">
    <property type="entry name" value="TY"/>
    <property type="match status" value="6"/>
</dbReference>
<feature type="compositionally biased region" description="Polar residues" evidence="16">
    <location>
        <begin position="426"/>
        <end position="443"/>
    </location>
</feature>
<organism evidence="19 20">
    <name type="scientific">Oncorhynchus kisutch</name>
    <name type="common">Coho salmon</name>
    <name type="synonym">Salmo kisutch</name>
    <dbReference type="NCBI Taxonomy" id="8019"/>
    <lineage>
        <taxon>Eukaryota</taxon>
        <taxon>Metazoa</taxon>
        <taxon>Chordata</taxon>
        <taxon>Craniata</taxon>
        <taxon>Vertebrata</taxon>
        <taxon>Euteleostomi</taxon>
        <taxon>Actinopterygii</taxon>
        <taxon>Neopterygii</taxon>
        <taxon>Teleostei</taxon>
        <taxon>Protacanthopterygii</taxon>
        <taxon>Salmoniformes</taxon>
        <taxon>Salmonidae</taxon>
        <taxon>Salmoninae</taxon>
        <taxon>Oncorhynchus</taxon>
    </lineage>
</organism>
<evidence type="ECO:0000256" key="4">
    <source>
        <dbReference type="ARBA" id="ARBA00022525"/>
    </source>
</evidence>
<dbReference type="GO" id="GO:0005179">
    <property type="term" value="F:hormone activity"/>
    <property type="evidence" value="ECO:0007669"/>
    <property type="project" value="UniProtKB-KW"/>
</dbReference>
<comment type="caution">
    <text evidence="15">Lacks conserved residue(s) required for the propagation of feature annotation.</text>
</comment>
<feature type="domain" description="Thyroglobulin type-1" evidence="18">
    <location>
        <begin position="86"/>
        <end position="147"/>
    </location>
</feature>
<feature type="disulfide bond" evidence="15">
    <location>
        <begin position="190"/>
        <end position="210"/>
    </location>
</feature>
<feature type="domain" description="Thyroglobulin type-1" evidence="18">
    <location>
        <begin position="348"/>
        <end position="408"/>
    </location>
</feature>
<comment type="subunit">
    <text evidence="14">Monomer. Homodimer (via ChEL region); occurs in the endoplasmic reticulum and is required for export to the Golgi apparatus. Homooligomer; disulfide-linked; stored in this form in the thyroid follicle lumen.</text>
</comment>
<name>A0A8C7KWF6_ONCKI</name>
<dbReference type="InterPro" id="IPR019819">
    <property type="entry name" value="Carboxylesterase_B_CS"/>
</dbReference>
<dbReference type="GeneTree" id="ENSGT00940000159300"/>
<dbReference type="InterPro" id="IPR009030">
    <property type="entry name" value="Growth_fac_rcpt_cys_sf"/>
</dbReference>
<reference evidence="19" key="1">
    <citation type="submission" date="2025-08" db="UniProtKB">
        <authorList>
            <consortium name="Ensembl"/>
        </authorList>
    </citation>
    <scope>IDENTIFICATION</scope>
</reference>
<feature type="disulfide bond" evidence="15">
    <location>
        <begin position="811"/>
        <end position="818"/>
    </location>
</feature>
<feature type="domain" description="Thyroglobulin type-1" evidence="18">
    <location>
        <begin position="642"/>
        <end position="727"/>
    </location>
</feature>
<evidence type="ECO:0000256" key="15">
    <source>
        <dbReference type="PROSITE-ProRule" id="PRU00500"/>
    </source>
</evidence>
<keyword evidence="4" id="KW-0964">Secreted</keyword>
<dbReference type="GO" id="GO:0005615">
    <property type="term" value="C:extracellular space"/>
    <property type="evidence" value="ECO:0007669"/>
    <property type="project" value="TreeGrafter"/>
</dbReference>
<dbReference type="SUPFAM" id="SSF57610">
    <property type="entry name" value="Thyroglobulin type-1 domain"/>
    <property type="match status" value="9"/>
</dbReference>
<dbReference type="SMART" id="SM00211">
    <property type="entry name" value="TY"/>
    <property type="match status" value="9"/>
</dbReference>
<feature type="domain" description="Thyroglobulin type-1" evidence="18">
    <location>
        <begin position="843"/>
        <end position="908"/>
    </location>
</feature>
<keyword evidence="13" id="KW-0325">Glycoprotein</keyword>
<dbReference type="SUPFAM" id="SSF53474">
    <property type="entry name" value="alpha/beta-Hydrolases"/>
    <property type="match status" value="1"/>
</dbReference>
<feature type="domain" description="Thyroglobulin type-1" evidence="18">
    <location>
        <begin position="579"/>
        <end position="641"/>
    </location>
</feature>
<dbReference type="SMART" id="SM01411">
    <property type="entry name" value="Ephrin_rec_like"/>
    <property type="match status" value="1"/>
</dbReference>
<dbReference type="InterPro" id="IPR000716">
    <property type="entry name" value="Thyroglobulin_1"/>
</dbReference>
<dbReference type="FunFam" id="3.40.50.1820:FF:000127">
    <property type="entry name" value="Thyroglobulin"/>
    <property type="match status" value="1"/>
</dbReference>
<evidence type="ECO:0000256" key="17">
    <source>
        <dbReference type="SAM" id="Phobius"/>
    </source>
</evidence>
<dbReference type="Pfam" id="PF00135">
    <property type="entry name" value="COesterase"/>
    <property type="match status" value="1"/>
</dbReference>
<dbReference type="Pfam" id="PF07699">
    <property type="entry name" value="Ephrin_rec_like"/>
    <property type="match status" value="1"/>
</dbReference>
<comment type="subcellular location">
    <subcellularLocation>
        <location evidence="1">Secreted</location>
    </subcellularLocation>
</comment>
<feature type="domain" description="Thyroglobulin type-1" evidence="18">
    <location>
        <begin position="148"/>
        <end position="210"/>
    </location>
</feature>
<evidence type="ECO:0000256" key="2">
    <source>
        <dbReference type="ARBA" id="ARBA00005964"/>
    </source>
</evidence>
<keyword evidence="6" id="KW-0765">Sulfation</keyword>
<evidence type="ECO:0000256" key="8">
    <source>
        <dbReference type="ARBA" id="ARBA00022702"/>
    </source>
</evidence>
<dbReference type="InterPro" id="IPR036857">
    <property type="entry name" value="Thyroglobulin_1_sf"/>
</dbReference>
<evidence type="ECO:0000256" key="1">
    <source>
        <dbReference type="ARBA" id="ARBA00004613"/>
    </source>
</evidence>
<dbReference type="PANTHER" id="PTHR14093:SF19">
    <property type="entry name" value="THYROGLOBULIN"/>
    <property type="match status" value="1"/>
</dbReference>
<evidence type="ECO:0000256" key="10">
    <source>
        <dbReference type="ARBA" id="ARBA00022737"/>
    </source>
</evidence>
<feature type="region of interest" description="Disordered" evidence="16">
    <location>
        <begin position="700"/>
        <end position="723"/>
    </location>
</feature>
<evidence type="ECO:0000256" key="3">
    <source>
        <dbReference type="ARBA" id="ARBA00017326"/>
    </source>
</evidence>
<evidence type="ECO:0000256" key="6">
    <source>
        <dbReference type="ARBA" id="ARBA00022641"/>
    </source>
</evidence>
<evidence type="ECO:0000256" key="9">
    <source>
        <dbReference type="ARBA" id="ARBA00022729"/>
    </source>
</evidence>
<evidence type="ECO:0000313" key="20">
    <source>
        <dbReference type="Proteomes" id="UP000694557"/>
    </source>
</evidence>
<comment type="similarity">
    <text evidence="2">Belongs to the type-B carboxylesterase/lipase family.</text>
</comment>
<evidence type="ECO:0000256" key="11">
    <source>
        <dbReference type="ARBA" id="ARBA00022920"/>
    </source>
</evidence>
<feature type="disulfide bond" evidence="15">
    <location>
        <begin position="118"/>
        <end position="125"/>
    </location>
</feature>
<feature type="domain" description="Thyroglobulin type-1" evidence="18">
    <location>
        <begin position="211"/>
        <end position="312"/>
    </location>
</feature>
<dbReference type="InterPro" id="IPR002018">
    <property type="entry name" value="CarbesteraseB"/>
</dbReference>
<evidence type="ECO:0000259" key="18">
    <source>
        <dbReference type="PROSITE" id="PS51162"/>
    </source>
</evidence>
<evidence type="ECO:0000256" key="16">
    <source>
        <dbReference type="SAM" id="MobiDB-lite"/>
    </source>
</evidence>
<evidence type="ECO:0000256" key="5">
    <source>
        <dbReference type="ARBA" id="ARBA00022534"/>
    </source>
</evidence>
<dbReference type="SUPFAM" id="SSF57184">
    <property type="entry name" value="Growth factor receptor domain"/>
    <property type="match status" value="1"/>
</dbReference>
<feature type="disulfide bond" evidence="15">
    <location>
        <begin position="151"/>
        <end position="170"/>
    </location>
</feature>
<keyword evidence="11" id="KW-0795">Thyroid hormone</keyword>
<evidence type="ECO:0000256" key="12">
    <source>
        <dbReference type="ARBA" id="ARBA00023157"/>
    </source>
</evidence>
<keyword evidence="10" id="KW-0677">Repeat</keyword>
<proteinExistence type="inferred from homology"/>
<dbReference type="InterPro" id="IPR011641">
    <property type="entry name" value="Tyr-kin_ephrin_A/B_rcpt-like"/>
</dbReference>
<dbReference type="Ensembl" id="ENSOKIT00005113240.1">
    <property type="protein sequence ID" value="ENSOKIP00005105622.1"/>
    <property type="gene ID" value="ENSOKIG00005046431.1"/>
</dbReference>
<dbReference type="PROSITE" id="PS00484">
    <property type="entry name" value="THYROGLOBULIN_1_1"/>
    <property type="match status" value="2"/>
</dbReference>
<dbReference type="Gene3D" id="3.40.50.1820">
    <property type="entry name" value="alpha/beta hydrolase"/>
    <property type="match status" value="1"/>
</dbReference>
<feature type="disulfide bond" evidence="15">
    <location>
        <begin position="214"/>
        <end position="233"/>
    </location>
</feature>
<dbReference type="Gene3D" id="2.10.50.10">
    <property type="entry name" value="Tumor Necrosis Factor Receptor, subunit A, domain 2"/>
    <property type="match status" value="1"/>
</dbReference>
<keyword evidence="8" id="KW-0372">Hormone</keyword>
<keyword evidence="17" id="KW-0472">Membrane</keyword>
<dbReference type="InterPro" id="IPR029058">
    <property type="entry name" value="AB_hydrolase_fold"/>
</dbReference>
<evidence type="ECO:0000313" key="19">
    <source>
        <dbReference type="Ensembl" id="ENSOKIP00005105622.1"/>
    </source>
</evidence>
<gene>
    <name evidence="19" type="primary">TG</name>
    <name evidence="19" type="synonym">tg</name>
</gene>
<feature type="domain" description="Thyroglobulin type-1" evidence="18">
    <location>
        <begin position="909"/>
        <end position="972"/>
    </location>
</feature>
<sequence length="2493" mass="270459">MSALLELPLSTVRAFIGKWKRLGATTAQTQSGRPHKLTEKDRQVLKRVKIACPRLPHSLPSSKLPLKATSAQLLFVGKYQLESETLSQCESLRGGSSARQQDHVPQCSEDGRFRHVQCSGAGGECWCVNAEGAEISGSRQNGSAVYCLTSCQLHRQQALLSGDAPLVPQCQASGEYQAVQCDSARGQCWCVDLEGMELYGTRQNGKPSQCPGSCEVRSRRLLHGVGERSPPQCSADGSFLSVQCKFVNTTDRMVLDLLHTFNRFPKVFQTFSSFRQMFPEVSSYCFCADSRGRELPSTGVELLLDEVYDTAFSGLESGRSFSQTNMYRILQRRFLAIQLAMSGRFRCPSPCESERSAGAQAGNVFVASCASDGGYVPTQCQAGGQCWCVDPTGKEIFGTRQHGGHPDCGAGVKDCTSERRQALSRLLSSPSGQVPSAKDSQTHPVPSPLSPCSPQLQQLLLGTLGESLSERSDLGAILAETIQGMFPSGAMALKALSLASNPKRLQENLFGGKFLGNAGMFNFTGAVGVSGTLSFSQASLANNQDLVQLISATLENGDFLSTLRQTILLSKAEDSTQLGLFCNFVLTFKNHYKEPSALYVPSCDDSGQYQEIQCQGSECWCADPKGQEVTGSRFNGQRPRCPSQCERERAAVKSGQAAGVEVFMPKCAEDGSYVALQCLGKSCFCLDLLGERHATISSGQTVQSIPLSPGPPPLSPLPSPGSAPGSCSLAVAEVDQFQEEAERLVLLSNSSHIPLVKHAVNIPVVFSLPALRFYWQSQQAASVEERQSLLLGYQPYRPQCDVHRQWLPTQCHPSTGQCWCVDEEGGYIPASLTSRSLRRPQCQTRCQRGYAQALLSDWTHSSYDPTCEVSGQFSVLQKGSSGGAWCVSPVSGETIQPATLSPSGDLTCPSWCQLLKDRGQSVVGYEPECQVDGRLFSPLQCDQTDCWCVSQTDGQELPGTRTPRGTAKTPACDSPQCPSPFSDITVTYGDVVCRSDVIGGQQNCDLICHLGYESTLPVNMQLLCDVETRAWVTEAPLPQACQRLQVLQTVQTSVVLQLTLRPGQGPCSSSLHSSLHTSLLNDMRAKGLCSLQLTSVSVSVCDESSVSVECVSEESVSVQVSWRALLSDLPVSVLPDLHDVDVALSEDRLLDGLLGLMGSDAYRSLLTSEPRVLSTSAPNFGCSHGYQRVGTGCVVCPAGMFSSGGVCSPCPQGSYQDQEGSDFCTMCPKGTSTNGASTATQCLTECQRSGLRCSEGGDFLSAQQDIQTRRWRCVTSSGEQLEWTTTGQHLSEGECSVLERFETVPRSAFSLAAEDYVVLSSETSDTTTEEQLRTCVSACAQVQTCLYVVLYAEEGQSHCELYSTDAANIRCQTSEQTKGFLGNAGADMFQNLSCSLKVNGADRQNVTVIRKKGHEFTTKAQKTFERLSFHKASSGVYRTVVFAAEGTTLTDVHRFCQDECTQNTCCDGFILNQNVLSGGTIMCGLLSYPDMLLCSEADWDVSGLAKANRICGAGVTYNKLQKQFIFNFGGHDFTITDTALPTSSKNKTDYQATIIGFQGIYLWKESDMTTRPKTSPACSSVLPQQAPRVVLSDAVKETFVALDSSAVVVDSERDIPSLHYWIFKHQFSAQEAQLWCLKRCEEEELCHLADVRDESSVYFTCALYPDTQVCGAYDKPLRQACSPVLPQQPHTAHTKKVDLTGSVESFYSRVPFKKMVSYSVRSRVNLSDKPITEGFRECERRCDEDPCCRGIGYVRDTQSPGSDVLCLTLNSFGIQTCGEGERTTWRVQDCTPSKVETGVYPLGWYEKPVNQWTKSPRLCPSFQLRVPSKNVSLSEWRLLDASSTLVDPSVSTFDIIHISKDIAEDLDRTRDWCLSACEEAESCVVVSVGWTDSAVRCVLYPDTLACGPSTTTTGGQDCRLVIRESALQVYLHKEPKTALTSVFIPAHGTLQGSAVTTLLGSDRKTVRQFLGVPYARPPIRALRFVPPQPAEWSGTWNAMVTRPSCLQPGAVESLASSEDCLYLNIFVPSGSAAVLVFFHNPSGAASDDTASLLDGSYLAAVGNVVVVTVNTRVAAFGFLSTGSTALPGNAGFQDQVAALKWVQENIEAFGGDPRLVTVGAERSGGDVASLHLTSPSSRGLFDRMLLMGGSVFSPASVLSVSKAQGQADALARELGCPPSSDPEQLGSCLRAAPAQDLNAAQTKLLSVSGPLQAWGPVVDGVSVQGKPSMALMNAGFHRADLLLGSSAEDGLISRAKRIKNFEELQGRADSKTAFYEALSNSLGGDDANVFVKAAATWFYSMQHSPSPAGYNLFSQALNSATRDLFIVCPTIKMANFWAANTRSNVFMYYLPEDTAQTSADLSVPLDVHYAFGLPHSPLTYDLFTNTERRLSLQMMTYMANFIKSGNPNQAHSVSRVAFSEAALPLWHAFQSHPEGDSYMEVEPGLSNHRGLRRAQCSFWADYVPSLTASTGGIQTPYFFFIWLLYSLILKCIK</sequence>
<dbReference type="Pfam" id="PF00086">
    <property type="entry name" value="Thyroglobulin_1"/>
    <property type="match status" value="7"/>
</dbReference>
<feature type="region of interest" description="Disordered" evidence="16">
    <location>
        <begin position="426"/>
        <end position="451"/>
    </location>
</feature>
<feature type="compositionally biased region" description="Pro residues" evidence="16">
    <location>
        <begin position="708"/>
        <end position="721"/>
    </location>
</feature>
<feature type="disulfide bond" evidence="15">
    <location>
        <begin position="388"/>
        <end position="408"/>
    </location>
</feature>
<evidence type="ECO:0000256" key="14">
    <source>
        <dbReference type="ARBA" id="ARBA00046595"/>
    </source>
</evidence>
<protein>
    <recommendedName>
        <fullName evidence="3">Thyroglobulin</fullName>
    </recommendedName>
</protein>
<keyword evidence="17" id="KW-0812">Transmembrane</keyword>
<keyword evidence="12 15" id="KW-1015">Disulfide bond</keyword>
<feature type="disulfide bond" evidence="15">
    <location>
        <begin position="181"/>
        <end position="188"/>
    </location>
</feature>
<keyword evidence="20" id="KW-1185">Reference proteome</keyword>
<evidence type="ECO:0000256" key="7">
    <source>
        <dbReference type="ARBA" id="ARBA00022653"/>
    </source>
</evidence>
<evidence type="ECO:0000256" key="13">
    <source>
        <dbReference type="ARBA" id="ARBA00023180"/>
    </source>
</evidence>
<dbReference type="PROSITE" id="PS51162">
    <property type="entry name" value="THYROGLOBULIN_1_2"/>
    <property type="match status" value="9"/>
</dbReference>
<reference evidence="19" key="2">
    <citation type="submission" date="2025-09" db="UniProtKB">
        <authorList>
            <consortium name="Ensembl"/>
        </authorList>
    </citation>
    <scope>IDENTIFICATION</scope>
</reference>
<dbReference type="GO" id="GO:0042446">
    <property type="term" value="P:hormone biosynthetic process"/>
    <property type="evidence" value="ECO:0007669"/>
    <property type="project" value="UniProtKB-KW"/>
</dbReference>
<keyword evidence="5" id="KW-0893">Thyroid hormones biosynthesis</keyword>
<accession>A0A8C7KWF6</accession>
<dbReference type="Proteomes" id="UP000694557">
    <property type="component" value="Unassembled WGS sequence"/>
</dbReference>
<dbReference type="InterPro" id="IPR052001">
    <property type="entry name" value="MHC-II_Gamma/Thyroglobulin"/>
</dbReference>
<keyword evidence="9" id="KW-0732">Signal</keyword>
<feature type="disulfide bond" evidence="15">
    <location>
        <begin position="127"/>
        <end position="147"/>
    </location>
</feature>